<dbReference type="AlphaFoldDB" id="A0A017T936"/>
<dbReference type="InterPro" id="IPR050204">
    <property type="entry name" value="AraC_XylS_family_regulators"/>
</dbReference>
<dbReference type="Pfam" id="PF12852">
    <property type="entry name" value="Cupin_6"/>
    <property type="match status" value="1"/>
</dbReference>
<dbReference type="GO" id="GO:0003700">
    <property type="term" value="F:DNA-binding transcription factor activity"/>
    <property type="evidence" value="ECO:0007669"/>
    <property type="project" value="InterPro"/>
</dbReference>
<feature type="domain" description="HTH araC/xylS-type" evidence="4">
    <location>
        <begin position="203"/>
        <end position="301"/>
    </location>
</feature>
<dbReference type="PRINTS" id="PR00032">
    <property type="entry name" value="HTHARAC"/>
</dbReference>
<keyword evidence="3" id="KW-0804">Transcription</keyword>
<dbReference type="PANTHER" id="PTHR46796">
    <property type="entry name" value="HTH-TYPE TRANSCRIPTIONAL ACTIVATOR RHAS-RELATED"/>
    <property type="match status" value="1"/>
</dbReference>
<dbReference type="Pfam" id="PF12833">
    <property type="entry name" value="HTH_18"/>
    <property type="match status" value="1"/>
</dbReference>
<dbReference type="PANTHER" id="PTHR46796:SF7">
    <property type="entry name" value="ARAC FAMILY TRANSCRIPTIONAL REGULATOR"/>
    <property type="match status" value="1"/>
</dbReference>
<dbReference type="InterPro" id="IPR020449">
    <property type="entry name" value="Tscrpt_reg_AraC-type_HTH"/>
</dbReference>
<dbReference type="eggNOG" id="COG2207">
    <property type="taxonomic scope" value="Bacteria"/>
</dbReference>
<accession>A0A017T936</accession>
<dbReference type="PROSITE" id="PS00041">
    <property type="entry name" value="HTH_ARAC_FAMILY_1"/>
    <property type="match status" value="1"/>
</dbReference>
<gene>
    <name evidence="5" type="ORF">CAP_3247</name>
</gene>
<organism evidence="5 6">
    <name type="scientific">Chondromyces apiculatus DSM 436</name>
    <dbReference type="NCBI Taxonomy" id="1192034"/>
    <lineage>
        <taxon>Bacteria</taxon>
        <taxon>Pseudomonadati</taxon>
        <taxon>Myxococcota</taxon>
        <taxon>Polyangia</taxon>
        <taxon>Polyangiales</taxon>
        <taxon>Polyangiaceae</taxon>
        <taxon>Chondromyces</taxon>
    </lineage>
</organism>
<protein>
    <submittedName>
        <fullName evidence="5">Transcriptional regulator, AraC family</fullName>
    </submittedName>
</protein>
<dbReference type="STRING" id="1192034.CAP_3247"/>
<evidence type="ECO:0000256" key="2">
    <source>
        <dbReference type="ARBA" id="ARBA00023125"/>
    </source>
</evidence>
<dbReference type="OrthoDB" id="5460636at2"/>
<sequence length="311" mass="33395">MFVDPFSGILDLVKARAVLSGGLEASGRWALRFPPPDKIKFFVVARGACWLAIDGGETVQLQTGDVVMLAAPRGFVMASDLVVPPLDALAAYENGTRRMFRFGEGDEFLFVGGHVQLDAASARLLVDHLPPSLHLCAGRSEAAMLGWLIQQLVQEHFSKHPGSEFAAAQLAQLMFLQLLRVHLATAGALPAGRLRAMSDPKIAPALRLMHGTPSRAWHLAELAKAAGMSRTAFAVYFKAVAGVAPLAYLTEWRMRLAEQALRESDRSVAELAEALGYASESAFSTAFKRVVGSAPRRYRAGARGAAESLAG</sequence>
<dbReference type="RefSeq" id="WP_044241816.1">
    <property type="nucleotide sequence ID" value="NZ_ASRX01000024.1"/>
</dbReference>
<dbReference type="Proteomes" id="UP000019678">
    <property type="component" value="Unassembled WGS sequence"/>
</dbReference>
<dbReference type="InterPro" id="IPR032783">
    <property type="entry name" value="AraC_lig"/>
</dbReference>
<evidence type="ECO:0000313" key="5">
    <source>
        <dbReference type="EMBL" id="EYF05330.1"/>
    </source>
</evidence>
<dbReference type="SMART" id="SM00342">
    <property type="entry name" value="HTH_ARAC"/>
    <property type="match status" value="1"/>
</dbReference>
<evidence type="ECO:0000259" key="4">
    <source>
        <dbReference type="PROSITE" id="PS01124"/>
    </source>
</evidence>
<comment type="caution">
    <text evidence="5">The sequence shown here is derived from an EMBL/GenBank/DDBJ whole genome shotgun (WGS) entry which is preliminary data.</text>
</comment>
<reference evidence="5 6" key="1">
    <citation type="submission" date="2013-05" db="EMBL/GenBank/DDBJ databases">
        <title>Genome assembly of Chondromyces apiculatus DSM 436.</title>
        <authorList>
            <person name="Sharma G."/>
            <person name="Khatri I."/>
            <person name="Kaur C."/>
            <person name="Mayilraj S."/>
            <person name="Subramanian S."/>
        </authorList>
    </citation>
    <scope>NUCLEOTIDE SEQUENCE [LARGE SCALE GENOMIC DNA]</scope>
    <source>
        <strain evidence="5 6">DSM 436</strain>
    </source>
</reference>
<keyword evidence="1" id="KW-0805">Transcription regulation</keyword>
<evidence type="ECO:0000256" key="3">
    <source>
        <dbReference type="ARBA" id="ARBA00023163"/>
    </source>
</evidence>
<evidence type="ECO:0000313" key="6">
    <source>
        <dbReference type="Proteomes" id="UP000019678"/>
    </source>
</evidence>
<dbReference type="InterPro" id="IPR018060">
    <property type="entry name" value="HTH_AraC"/>
</dbReference>
<keyword evidence="2" id="KW-0238">DNA-binding</keyword>
<evidence type="ECO:0000256" key="1">
    <source>
        <dbReference type="ARBA" id="ARBA00023015"/>
    </source>
</evidence>
<keyword evidence="6" id="KW-1185">Reference proteome</keyword>
<dbReference type="GO" id="GO:0043565">
    <property type="term" value="F:sequence-specific DNA binding"/>
    <property type="evidence" value="ECO:0007669"/>
    <property type="project" value="InterPro"/>
</dbReference>
<name>A0A017T936_9BACT</name>
<dbReference type="InterPro" id="IPR018062">
    <property type="entry name" value="HTH_AraC-typ_CS"/>
</dbReference>
<dbReference type="InterPro" id="IPR009057">
    <property type="entry name" value="Homeodomain-like_sf"/>
</dbReference>
<dbReference type="EMBL" id="ASRX01000024">
    <property type="protein sequence ID" value="EYF05330.1"/>
    <property type="molecule type" value="Genomic_DNA"/>
</dbReference>
<proteinExistence type="predicted"/>
<dbReference type="Gene3D" id="1.10.10.60">
    <property type="entry name" value="Homeodomain-like"/>
    <property type="match status" value="2"/>
</dbReference>
<dbReference type="PROSITE" id="PS01124">
    <property type="entry name" value="HTH_ARAC_FAMILY_2"/>
    <property type="match status" value="1"/>
</dbReference>
<dbReference type="SUPFAM" id="SSF46689">
    <property type="entry name" value="Homeodomain-like"/>
    <property type="match status" value="2"/>
</dbReference>